<protein>
    <submittedName>
        <fullName evidence="1">Uncharacterized protein</fullName>
    </submittedName>
</protein>
<accession>M6RIB7</accession>
<name>M6RIB7_LEPIR</name>
<evidence type="ECO:0000313" key="1">
    <source>
        <dbReference type="EMBL" id="EMO07320.1"/>
    </source>
</evidence>
<dbReference type="EMBL" id="AHNZ02000054">
    <property type="protein sequence ID" value="EMO07320.1"/>
    <property type="molecule type" value="Genomic_DNA"/>
</dbReference>
<reference evidence="1 2" key="1">
    <citation type="submission" date="2013-01" db="EMBL/GenBank/DDBJ databases">
        <authorList>
            <person name="Harkins D.M."/>
            <person name="Durkin A.S."/>
            <person name="Brinkac L.M."/>
            <person name="Haft D.H."/>
            <person name="Selengut J.D."/>
            <person name="Sanka R."/>
            <person name="DePew J."/>
            <person name="Purushe J."/>
            <person name="Picardeau M."/>
            <person name="Werts C."/>
            <person name="Goarant C."/>
            <person name="Vinetz J.M."/>
            <person name="Sutton G.G."/>
            <person name="Nierman W.C."/>
            <person name="Fouts D.E."/>
        </authorList>
    </citation>
    <scope>NUCLEOTIDE SEQUENCE [LARGE SCALE GENOMIC DNA]</scope>
    <source>
        <strain evidence="1 2">Verdun HP</strain>
    </source>
</reference>
<dbReference type="Proteomes" id="UP000012092">
    <property type="component" value="Unassembled WGS sequence"/>
</dbReference>
<comment type="caution">
    <text evidence="1">The sequence shown here is derived from an EMBL/GenBank/DDBJ whole genome shotgun (WGS) entry which is preliminary data.</text>
</comment>
<proteinExistence type="predicted"/>
<organism evidence="1 2">
    <name type="scientific">Leptospira interrogans serovar Icterohaemorrhagiae str. Verdun HP</name>
    <dbReference type="NCBI Taxonomy" id="1049910"/>
    <lineage>
        <taxon>Bacteria</taxon>
        <taxon>Pseudomonadati</taxon>
        <taxon>Spirochaetota</taxon>
        <taxon>Spirochaetia</taxon>
        <taxon>Leptospirales</taxon>
        <taxon>Leptospiraceae</taxon>
        <taxon>Leptospira</taxon>
    </lineage>
</organism>
<gene>
    <name evidence="1" type="ORF">LEP1GSC116_0616</name>
</gene>
<evidence type="ECO:0000313" key="2">
    <source>
        <dbReference type="Proteomes" id="UP000012092"/>
    </source>
</evidence>
<dbReference type="AlphaFoldDB" id="M6RIB7"/>
<sequence length="100" mass="11448">MVIQKNGELKILEGKSKPILSVAGCLEYIALSDRFRKGIFGPFTLEEEIEFQNQAKTVLKEMGIPLKNKKSFGSRINYSGYIIKYLVPCIETRFCNENLR</sequence>